<comment type="caution">
    <text evidence="1">The sequence shown here is derived from an EMBL/GenBank/DDBJ whole genome shotgun (WGS) entry which is preliminary data.</text>
</comment>
<dbReference type="EMBL" id="JQBQ01000014">
    <property type="protein sequence ID" value="KRN92185.1"/>
    <property type="molecule type" value="Genomic_DNA"/>
</dbReference>
<dbReference type="RefSeq" id="WP_056985397.1">
    <property type="nucleotide sequence ID" value="NZ_JQBQ01000014.1"/>
</dbReference>
<protein>
    <submittedName>
        <fullName evidence="1">Uncharacterized protein</fullName>
    </submittedName>
</protein>
<evidence type="ECO:0000313" key="2">
    <source>
        <dbReference type="Proteomes" id="UP000051529"/>
    </source>
</evidence>
<gene>
    <name evidence="1" type="ORF">IV44_GL000316</name>
</gene>
<dbReference type="AlphaFoldDB" id="A0A0R2KRE9"/>
<sequence>MDPIINEYANDDKWMFPYLDYNLHTNCNFSQLCNETRRQHLPLVLNHQTHLSTSRDNLLKYYYDQHLSLKWLACVADVSMPTSINHYTGSILLNHLLENKNTLFQTLFIEPRQIDYHVWLQTSRIKFWGLSSNLKIAVGDIIVGESMINKYYKKSDGQIHYGLGKTIINNCGIPAVKFPPVNAIAIDFPEVKIINYDRYSDYIVGLSYPDYYRRILNRYKHINIKTLQYIKGYIHTDFRKSNYVNYHTRLNENDQLKIKSILENQ</sequence>
<proteinExistence type="predicted"/>
<organism evidence="1 2">
    <name type="scientific">Lactobacillus amylovorus subsp. animalium DSM 16698</name>
    <dbReference type="NCBI Taxonomy" id="695563"/>
    <lineage>
        <taxon>Bacteria</taxon>
        <taxon>Bacillati</taxon>
        <taxon>Bacillota</taxon>
        <taxon>Bacilli</taxon>
        <taxon>Lactobacillales</taxon>
        <taxon>Lactobacillaceae</taxon>
        <taxon>Lactobacillus</taxon>
        <taxon>Lactobacillus amylovorus subsp. animalium</taxon>
    </lineage>
</organism>
<dbReference type="Proteomes" id="UP000051529">
    <property type="component" value="Unassembled WGS sequence"/>
</dbReference>
<name>A0A0R2KRE9_LACAM</name>
<evidence type="ECO:0000313" key="1">
    <source>
        <dbReference type="EMBL" id="KRN92185.1"/>
    </source>
</evidence>
<accession>A0A0R2KRE9</accession>
<reference evidence="1 2" key="1">
    <citation type="journal article" date="2015" name="Genome Announc.">
        <title>Expanding the biotechnology potential of lactobacilli through comparative genomics of 213 strains and associated genera.</title>
        <authorList>
            <person name="Sun Z."/>
            <person name="Harris H.M."/>
            <person name="McCann A."/>
            <person name="Guo C."/>
            <person name="Argimon S."/>
            <person name="Zhang W."/>
            <person name="Yang X."/>
            <person name="Jeffery I.B."/>
            <person name="Cooney J.C."/>
            <person name="Kagawa T.F."/>
            <person name="Liu W."/>
            <person name="Song Y."/>
            <person name="Salvetti E."/>
            <person name="Wrobel A."/>
            <person name="Rasinkangas P."/>
            <person name="Parkhill J."/>
            <person name="Rea M.C."/>
            <person name="O'Sullivan O."/>
            <person name="Ritari J."/>
            <person name="Douillard F.P."/>
            <person name="Paul Ross R."/>
            <person name="Yang R."/>
            <person name="Briner A.E."/>
            <person name="Felis G.E."/>
            <person name="de Vos W.M."/>
            <person name="Barrangou R."/>
            <person name="Klaenhammer T.R."/>
            <person name="Caufield P.W."/>
            <person name="Cui Y."/>
            <person name="Zhang H."/>
            <person name="O'Toole P.W."/>
        </authorList>
    </citation>
    <scope>NUCLEOTIDE SEQUENCE [LARGE SCALE GENOMIC DNA]</scope>
    <source>
        <strain evidence="1 2">DSM 16698</strain>
    </source>
</reference>
<dbReference type="PATRIC" id="fig|695563.3.peg.348"/>